<dbReference type="CDD" id="cd07814">
    <property type="entry name" value="SRPBCC_CalC_Aha1-like"/>
    <property type="match status" value="1"/>
</dbReference>
<dbReference type="KEGG" id="cart:PA27867_3416"/>
<dbReference type="Proteomes" id="UP000092582">
    <property type="component" value="Chromosome 1"/>
</dbReference>
<accession>A0A1B1BPP0</accession>
<dbReference type="Gene3D" id="3.30.530.20">
    <property type="match status" value="1"/>
</dbReference>
<dbReference type="EMBL" id="CP016282">
    <property type="protein sequence ID" value="ANP74343.1"/>
    <property type="molecule type" value="Genomic_DNA"/>
</dbReference>
<evidence type="ECO:0000313" key="3">
    <source>
        <dbReference type="EMBL" id="ANP74343.1"/>
    </source>
</evidence>
<dbReference type="OrthoDB" id="3365660at2"/>
<protein>
    <recommendedName>
        <fullName evidence="2">Activator of Hsp90 ATPase homologue 1/2-like C-terminal domain-containing protein</fullName>
    </recommendedName>
</protein>
<keyword evidence="4" id="KW-1185">Reference proteome</keyword>
<dbReference type="SUPFAM" id="SSF55961">
    <property type="entry name" value="Bet v1-like"/>
    <property type="match status" value="1"/>
</dbReference>
<evidence type="ECO:0000256" key="1">
    <source>
        <dbReference type="ARBA" id="ARBA00006817"/>
    </source>
</evidence>
<organism evidence="3 4">
    <name type="scientific">Cryobacterium arcticum</name>
    <dbReference type="NCBI Taxonomy" id="670052"/>
    <lineage>
        <taxon>Bacteria</taxon>
        <taxon>Bacillati</taxon>
        <taxon>Actinomycetota</taxon>
        <taxon>Actinomycetes</taxon>
        <taxon>Micrococcales</taxon>
        <taxon>Microbacteriaceae</taxon>
        <taxon>Cryobacterium</taxon>
    </lineage>
</organism>
<dbReference type="AlphaFoldDB" id="A0A1B1BPP0"/>
<dbReference type="STRING" id="670052.PA27867_3416"/>
<name>A0A1B1BPP0_9MICO</name>
<dbReference type="InterPro" id="IPR023393">
    <property type="entry name" value="START-like_dom_sf"/>
</dbReference>
<feature type="domain" description="Activator of Hsp90 ATPase homologue 1/2-like C-terminal" evidence="2">
    <location>
        <begin position="12"/>
        <end position="142"/>
    </location>
</feature>
<evidence type="ECO:0000313" key="4">
    <source>
        <dbReference type="Proteomes" id="UP000092582"/>
    </source>
</evidence>
<evidence type="ECO:0000259" key="2">
    <source>
        <dbReference type="Pfam" id="PF08327"/>
    </source>
</evidence>
<dbReference type="InterPro" id="IPR013538">
    <property type="entry name" value="ASHA1/2-like_C"/>
</dbReference>
<gene>
    <name evidence="3" type="ORF">PA27867_3416</name>
</gene>
<dbReference type="Pfam" id="PF08327">
    <property type="entry name" value="AHSA1"/>
    <property type="match status" value="1"/>
</dbReference>
<sequence length="146" mass="16037">MSVGLTITRTIAAPPERVFAAWTKPEQFAVWFGGAAVEVPPETVSMDVRVGGLWTAEMRVPDGTAIQWHGRYTEVEPPHLLAFTMDDDPATDTVEPVVVTFAPAEGGTEMRLTQPRDDLTTEQLAQTLVGYNEFFDSLDLLLSGRD</sequence>
<dbReference type="RefSeq" id="WP_066598283.1">
    <property type="nucleotide sequence ID" value="NZ_CP016282.1"/>
</dbReference>
<proteinExistence type="inferred from homology"/>
<reference evidence="3 4" key="1">
    <citation type="submission" date="2016-06" db="EMBL/GenBank/DDBJ databases">
        <title>Genome sequencing of Cryobacterium arcticum PAMC 27867.</title>
        <authorList>
            <person name="Lee J."/>
            <person name="Kim O.-S."/>
        </authorList>
    </citation>
    <scope>NUCLEOTIDE SEQUENCE [LARGE SCALE GENOMIC DNA]</scope>
    <source>
        <strain evidence="3 4">PAMC 27867</strain>
    </source>
</reference>
<comment type="similarity">
    <text evidence="1">Belongs to the AHA1 family.</text>
</comment>